<evidence type="ECO:0000313" key="3">
    <source>
        <dbReference type="Proteomes" id="UP000315647"/>
    </source>
</evidence>
<organism evidence="2 3">
    <name type="scientific">Gimesia panareensis</name>
    <dbReference type="NCBI Taxonomy" id="2527978"/>
    <lineage>
        <taxon>Bacteria</taxon>
        <taxon>Pseudomonadati</taxon>
        <taxon>Planctomycetota</taxon>
        <taxon>Planctomycetia</taxon>
        <taxon>Planctomycetales</taxon>
        <taxon>Planctomycetaceae</taxon>
        <taxon>Gimesia</taxon>
    </lineage>
</organism>
<dbReference type="AlphaFoldDB" id="A0A517Q158"/>
<keyword evidence="3" id="KW-1185">Reference proteome</keyword>
<accession>A0A517Q158</accession>
<dbReference type="EMBL" id="CP037421">
    <property type="protein sequence ID" value="QDT25374.1"/>
    <property type="molecule type" value="Genomic_DNA"/>
</dbReference>
<feature type="compositionally biased region" description="Polar residues" evidence="1">
    <location>
        <begin position="10"/>
        <end position="22"/>
    </location>
</feature>
<evidence type="ECO:0000256" key="1">
    <source>
        <dbReference type="SAM" id="MobiDB-lite"/>
    </source>
</evidence>
<feature type="region of interest" description="Disordered" evidence="1">
    <location>
        <begin position="1"/>
        <end position="31"/>
    </location>
</feature>
<gene>
    <name evidence="2" type="ORF">Enr10x_06690</name>
</gene>
<protein>
    <submittedName>
        <fullName evidence="2">Uncharacterized protein</fullName>
    </submittedName>
</protein>
<sequence length="213" mass="24021">MQSDIAAGNRRSQFNPTIQNQRTDPKIQGADPCVRPPCATARLTRQCISDQQLKLKRVVPNVGAFERFFDHRWASQRCHPTHKPEKPLWGVVSDAIRYCRRQQEVAAQPYNPEPAHQPKNVACGPMCPPAVCHCSACPTVHIRSTHTQMGRPELPGHLRDFSLTVGQANGATRRINLKNRYGGWYRMQSDIAAGNRKSQLNPTIQNQRTDPKI</sequence>
<dbReference type="Proteomes" id="UP000315647">
    <property type="component" value="Chromosome"/>
</dbReference>
<proteinExistence type="predicted"/>
<evidence type="ECO:0000313" key="2">
    <source>
        <dbReference type="EMBL" id="QDT25374.1"/>
    </source>
</evidence>
<name>A0A517Q158_9PLAN</name>
<reference evidence="2 3" key="1">
    <citation type="submission" date="2019-03" db="EMBL/GenBank/DDBJ databases">
        <title>Deep-cultivation of Planctomycetes and their phenomic and genomic characterization uncovers novel biology.</title>
        <authorList>
            <person name="Wiegand S."/>
            <person name="Jogler M."/>
            <person name="Boedeker C."/>
            <person name="Pinto D."/>
            <person name="Vollmers J."/>
            <person name="Rivas-Marin E."/>
            <person name="Kohn T."/>
            <person name="Peeters S.H."/>
            <person name="Heuer A."/>
            <person name="Rast P."/>
            <person name="Oberbeckmann S."/>
            <person name="Bunk B."/>
            <person name="Jeske O."/>
            <person name="Meyerdierks A."/>
            <person name="Storesund J.E."/>
            <person name="Kallscheuer N."/>
            <person name="Luecker S."/>
            <person name="Lage O.M."/>
            <person name="Pohl T."/>
            <person name="Merkel B.J."/>
            <person name="Hornburger P."/>
            <person name="Mueller R.-W."/>
            <person name="Bruemmer F."/>
            <person name="Labrenz M."/>
            <person name="Spormann A.M."/>
            <person name="Op den Camp H."/>
            <person name="Overmann J."/>
            <person name="Amann R."/>
            <person name="Jetten M.S.M."/>
            <person name="Mascher T."/>
            <person name="Medema M.H."/>
            <person name="Devos D.P."/>
            <person name="Kaster A.-K."/>
            <person name="Ovreas L."/>
            <person name="Rohde M."/>
            <person name="Galperin M.Y."/>
            <person name="Jogler C."/>
        </authorList>
    </citation>
    <scope>NUCLEOTIDE SEQUENCE [LARGE SCALE GENOMIC DNA]</scope>
    <source>
        <strain evidence="2 3">Enr10</strain>
    </source>
</reference>